<evidence type="ECO:0000313" key="1">
    <source>
        <dbReference type="EMBL" id="KAJ4953793.1"/>
    </source>
</evidence>
<protein>
    <submittedName>
        <fullName evidence="1">Uncharacterized protein</fullName>
    </submittedName>
</protein>
<evidence type="ECO:0000313" key="2">
    <source>
        <dbReference type="Proteomes" id="UP001141806"/>
    </source>
</evidence>
<proteinExistence type="predicted"/>
<comment type="caution">
    <text evidence="1">The sequence shown here is derived from an EMBL/GenBank/DDBJ whole genome shotgun (WGS) entry which is preliminary data.</text>
</comment>
<dbReference type="Proteomes" id="UP001141806">
    <property type="component" value="Unassembled WGS sequence"/>
</dbReference>
<organism evidence="1 2">
    <name type="scientific">Protea cynaroides</name>
    <dbReference type="NCBI Taxonomy" id="273540"/>
    <lineage>
        <taxon>Eukaryota</taxon>
        <taxon>Viridiplantae</taxon>
        <taxon>Streptophyta</taxon>
        <taxon>Embryophyta</taxon>
        <taxon>Tracheophyta</taxon>
        <taxon>Spermatophyta</taxon>
        <taxon>Magnoliopsida</taxon>
        <taxon>Proteales</taxon>
        <taxon>Proteaceae</taxon>
        <taxon>Protea</taxon>
    </lineage>
</organism>
<gene>
    <name evidence="1" type="ORF">NE237_030625</name>
</gene>
<keyword evidence="2" id="KW-1185">Reference proteome</keyword>
<dbReference type="AlphaFoldDB" id="A0A9Q0JXG1"/>
<reference evidence="1" key="1">
    <citation type="journal article" date="2023" name="Plant J.">
        <title>The genome of the king protea, Protea cynaroides.</title>
        <authorList>
            <person name="Chang J."/>
            <person name="Duong T.A."/>
            <person name="Schoeman C."/>
            <person name="Ma X."/>
            <person name="Roodt D."/>
            <person name="Barker N."/>
            <person name="Li Z."/>
            <person name="Van de Peer Y."/>
            <person name="Mizrachi E."/>
        </authorList>
    </citation>
    <scope>NUCLEOTIDE SEQUENCE</scope>
    <source>
        <tissue evidence="1">Young leaves</tissue>
    </source>
</reference>
<name>A0A9Q0JXG1_9MAGN</name>
<accession>A0A9Q0JXG1</accession>
<dbReference type="EMBL" id="JAMYWD010000012">
    <property type="protein sequence ID" value="KAJ4953793.1"/>
    <property type="molecule type" value="Genomic_DNA"/>
</dbReference>
<sequence>MLLAKVEQSDVLVEDSVVVQIGSSNDANFREILIISTSDGVENHKTTDGEIVILLLSFGLMRLRQNQLKVTGLQFTPSRISKLNKRIECQKISTPDPTRYRIRSFLVRKRVQGRSIVFFPTAIIEVADPGPVGSNLCRSQSSWRSLWRV</sequence>